<keyword evidence="2" id="KW-1133">Transmembrane helix</keyword>
<feature type="transmembrane region" description="Helical" evidence="2">
    <location>
        <begin position="311"/>
        <end position="333"/>
    </location>
</feature>
<feature type="compositionally biased region" description="Basic residues" evidence="1">
    <location>
        <begin position="388"/>
        <end position="397"/>
    </location>
</feature>
<evidence type="ECO:0000256" key="2">
    <source>
        <dbReference type="SAM" id="Phobius"/>
    </source>
</evidence>
<dbReference type="EMBL" id="CP012333">
    <property type="protein sequence ID" value="AKV01513.1"/>
    <property type="molecule type" value="Genomic_DNA"/>
</dbReference>
<name>A0A0K1Q704_9BACT</name>
<gene>
    <name evidence="3" type="ORF">AKJ09_08176</name>
</gene>
<keyword evidence="4" id="KW-1185">Reference proteome</keyword>
<protein>
    <submittedName>
        <fullName evidence="3">Uncharacterized protein</fullName>
    </submittedName>
</protein>
<keyword evidence="2" id="KW-0472">Membrane</keyword>
<dbReference type="STRING" id="1391654.AKJ09_08176"/>
<sequence length="397" mass="42743">MMRGVCVFAEGSPKDVLVDDPVLHDDQEVLLRIGDQRPFLPCREAFEHFDEPIDRFFARQAVRLVFGRAAEVVGAAFATQRAMRRPYGCAPATAARAAILALVLPVAGCASALERASANVPRTATPVVIDETIKALEDQATRERLAKVIATPEVQQAIRELANAAIPGVLDGVTDEESKARIEAFTKDIVSVIARVVMATIRPAVHEAMSEALSSEVRTTLDELVRNVAASAAHSAMRAAADDFPTTISPAMRTALAEGLASPEVRTAAAGTAHDLARSAVLGSREAVMEIQDAQTGRGPVQRVALFLVKAGWALLLFTTLFVGLIVTGMLSLRRRATRAEAASEASARHVRKLATLMLRAGNGGWSEADRESVEAALEEEEEPPSPRPRRRRRPRV</sequence>
<proteinExistence type="predicted"/>
<dbReference type="KEGG" id="llu:AKJ09_08176"/>
<accession>A0A0K1Q704</accession>
<evidence type="ECO:0000313" key="3">
    <source>
        <dbReference type="EMBL" id="AKV01513.1"/>
    </source>
</evidence>
<dbReference type="AlphaFoldDB" id="A0A0K1Q704"/>
<organism evidence="3 4">
    <name type="scientific">Labilithrix luteola</name>
    <dbReference type="NCBI Taxonomy" id="1391654"/>
    <lineage>
        <taxon>Bacteria</taxon>
        <taxon>Pseudomonadati</taxon>
        <taxon>Myxococcota</taxon>
        <taxon>Polyangia</taxon>
        <taxon>Polyangiales</taxon>
        <taxon>Labilitrichaceae</taxon>
        <taxon>Labilithrix</taxon>
    </lineage>
</organism>
<dbReference type="Proteomes" id="UP000064967">
    <property type="component" value="Chromosome"/>
</dbReference>
<evidence type="ECO:0000256" key="1">
    <source>
        <dbReference type="SAM" id="MobiDB-lite"/>
    </source>
</evidence>
<feature type="region of interest" description="Disordered" evidence="1">
    <location>
        <begin position="365"/>
        <end position="397"/>
    </location>
</feature>
<keyword evidence="2" id="KW-0812">Transmembrane</keyword>
<evidence type="ECO:0000313" key="4">
    <source>
        <dbReference type="Proteomes" id="UP000064967"/>
    </source>
</evidence>
<reference evidence="3 4" key="1">
    <citation type="submission" date="2015-08" db="EMBL/GenBank/DDBJ databases">
        <authorList>
            <person name="Babu N.S."/>
            <person name="Beckwith C.J."/>
            <person name="Beseler K.G."/>
            <person name="Brison A."/>
            <person name="Carone J.V."/>
            <person name="Caskin T.P."/>
            <person name="Diamond M."/>
            <person name="Durham M.E."/>
            <person name="Foxe J.M."/>
            <person name="Go M."/>
            <person name="Henderson B.A."/>
            <person name="Jones I.B."/>
            <person name="McGettigan J.A."/>
            <person name="Micheletti S.J."/>
            <person name="Nasrallah M.E."/>
            <person name="Ortiz D."/>
            <person name="Piller C.R."/>
            <person name="Privatt S.R."/>
            <person name="Schneider S.L."/>
            <person name="Sharp S."/>
            <person name="Smith T.C."/>
            <person name="Stanton J.D."/>
            <person name="Ullery H.E."/>
            <person name="Wilson R.J."/>
            <person name="Serrano M.G."/>
            <person name="Buck G."/>
            <person name="Lee V."/>
            <person name="Wang Y."/>
            <person name="Carvalho R."/>
            <person name="Voegtly L."/>
            <person name="Shi R."/>
            <person name="Duckworth R."/>
            <person name="Johnson A."/>
            <person name="Loviza R."/>
            <person name="Walstead R."/>
            <person name="Shah Z."/>
            <person name="Kiflezghi M."/>
            <person name="Wade K."/>
            <person name="Ball S.L."/>
            <person name="Bradley K.W."/>
            <person name="Asai D.J."/>
            <person name="Bowman C.A."/>
            <person name="Russell D.A."/>
            <person name="Pope W.H."/>
            <person name="Jacobs-Sera D."/>
            <person name="Hendrix R.W."/>
            <person name="Hatfull G.F."/>
        </authorList>
    </citation>
    <scope>NUCLEOTIDE SEQUENCE [LARGE SCALE GENOMIC DNA]</scope>
    <source>
        <strain evidence="3 4">DSM 27648</strain>
    </source>
</reference>